<evidence type="ECO:0000313" key="5">
    <source>
        <dbReference type="EMBL" id="EMA38061.1"/>
    </source>
</evidence>
<accession>M0LX95</accession>
<keyword evidence="1" id="KW-0805">Transcription regulation</keyword>
<dbReference type="OrthoDB" id="202021at2157"/>
<comment type="caution">
    <text evidence="5">The sequence shown here is derived from an EMBL/GenBank/DDBJ whole genome shotgun (WGS) entry which is preliminary data.</text>
</comment>
<organism evidence="5 6">
    <name type="scientific">Halococcus hamelinensis 100A6</name>
    <dbReference type="NCBI Taxonomy" id="1132509"/>
    <lineage>
        <taxon>Archaea</taxon>
        <taxon>Methanobacteriati</taxon>
        <taxon>Methanobacteriota</taxon>
        <taxon>Stenosarchaea group</taxon>
        <taxon>Halobacteria</taxon>
        <taxon>Halobacteriales</taxon>
        <taxon>Halococcaceae</taxon>
        <taxon>Halococcus</taxon>
    </lineage>
</organism>
<feature type="domain" description="HTH bat-type" evidence="3">
    <location>
        <begin position="154"/>
        <end position="205"/>
    </location>
</feature>
<dbReference type="Proteomes" id="UP000011566">
    <property type="component" value="Unassembled WGS sequence"/>
</dbReference>
<keyword evidence="2" id="KW-0804">Transcription</keyword>
<sequence>MSLVATYHLDAPAYDSLFERVSDLRLEIEQVVACDPDTLLVTFWAETNHVGAFETELERSDTTGAVRHLRSEDGRERYQLHVPASTTTYWEWTAVGGVLLASTVTRHGATTRMEFPDQEALRTYRERCSERGMGFSLNSLTDAGTEPGVRSQPLTRSQREIVALAVGRGYFEVPRRTSMVELAAECGVSDQAASERLRRGLSNLLESGVFDTLWAPASADAPQIG</sequence>
<evidence type="ECO:0000259" key="3">
    <source>
        <dbReference type="Pfam" id="PF04967"/>
    </source>
</evidence>
<protein>
    <recommendedName>
        <fullName evidence="7">Bacterio-opsin activator HTH domain-containing protein</fullName>
    </recommendedName>
</protein>
<evidence type="ECO:0000313" key="6">
    <source>
        <dbReference type="Proteomes" id="UP000011566"/>
    </source>
</evidence>
<dbReference type="RefSeq" id="WP_007694007.1">
    <property type="nucleotide sequence ID" value="NZ_AJRK01000427.1"/>
</dbReference>
<dbReference type="InterPro" id="IPR031803">
    <property type="entry name" value="BAT_GAF/HTH-assoc"/>
</dbReference>
<evidence type="ECO:0008006" key="7">
    <source>
        <dbReference type="Google" id="ProtNLM"/>
    </source>
</evidence>
<dbReference type="Pfam" id="PF04967">
    <property type="entry name" value="HTH_10"/>
    <property type="match status" value="1"/>
</dbReference>
<name>M0LX95_9EURY</name>
<dbReference type="Pfam" id="PF15915">
    <property type="entry name" value="BAT"/>
    <property type="match status" value="1"/>
</dbReference>
<reference evidence="5 6" key="1">
    <citation type="journal article" date="2014" name="PLoS Genet.">
        <title>Phylogenetically driven sequencing of extremely halophilic archaea reveals strategies for static and dynamic osmo-response.</title>
        <authorList>
            <person name="Becker E.A."/>
            <person name="Seitzer P.M."/>
            <person name="Tritt A."/>
            <person name="Larsen D."/>
            <person name="Krusor M."/>
            <person name="Yao A.I."/>
            <person name="Wu D."/>
            <person name="Madern D."/>
            <person name="Eisen J.A."/>
            <person name="Darling A.E."/>
            <person name="Facciotti M.T."/>
        </authorList>
    </citation>
    <scope>NUCLEOTIDE SEQUENCE [LARGE SCALE GENOMIC DNA]</scope>
    <source>
        <strain evidence="5 6">100A6</strain>
    </source>
</reference>
<dbReference type="PATRIC" id="fig|1132509.6.peg.2610"/>
<gene>
    <name evidence="5" type="ORF">C447_11510</name>
</gene>
<dbReference type="EMBL" id="AOMB01000032">
    <property type="protein sequence ID" value="EMA38061.1"/>
    <property type="molecule type" value="Genomic_DNA"/>
</dbReference>
<evidence type="ECO:0000256" key="1">
    <source>
        <dbReference type="ARBA" id="ARBA00023015"/>
    </source>
</evidence>
<evidence type="ECO:0000256" key="2">
    <source>
        <dbReference type="ARBA" id="ARBA00023163"/>
    </source>
</evidence>
<feature type="domain" description="Bacterioopsin transcriptional activator GAF and HTH associated" evidence="4">
    <location>
        <begin position="22"/>
        <end position="140"/>
    </location>
</feature>
<keyword evidence="6" id="KW-1185">Reference proteome</keyword>
<evidence type="ECO:0000259" key="4">
    <source>
        <dbReference type="Pfam" id="PF15915"/>
    </source>
</evidence>
<proteinExistence type="predicted"/>
<dbReference type="InterPro" id="IPR007050">
    <property type="entry name" value="HTH_bacterioopsin"/>
</dbReference>
<dbReference type="PANTHER" id="PTHR34236">
    <property type="entry name" value="DIMETHYL SULFOXIDE REDUCTASE TRANSCRIPTIONAL ACTIVATOR"/>
    <property type="match status" value="1"/>
</dbReference>
<dbReference type="eggNOG" id="arCOG02280">
    <property type="taxonomic scope" value="Archaea"/>
</dbReference>
<dbReference type="AlphaFoldDB" id="M0LX95"/>
<dbReference type="PANTHER" id="PTHR34236:SF1">
    <property type="entry name" value="DIMETHYL SULFOXIDE REDUCTASE TRANSCRIPTIONAL ACTIVATOR"/>
    <property type="match status" value="1"/>
</dbReference>